<evidence type="ECO:0000313" key="1">
    <source>
        <dbReference type="EMBL" id="KAF2469611.1"/>
    </source>
</evidence>
<reference evidence="1" key="1">
    <citation type="journal article" date="2020" name="Stud. Mycol.">
        <title>101 Dothideomycetes genomes: a test case for predicting lifestyles and emergence of pathogens.</title>
        <authorList>
            <person name="Haridas S."/>
            <person name="Albert R."/>
            <person name="Binder M."/>
            <person name="Bloem J."/>
            <person name="Labutti K."/>
            <person name="Salamov A."/>
            <person name="Andreopoulos B."/>
            <person name="Baker S."/>
            <person name="Barry K."/>
            <person name="Bills G."/>
            <person name="Bluhm B."/>
            <person name="Cannon C."/>
            <person name="Castanera R."/>
            <person name="Culley D."/>
            <person name="Daum C."/>
            <person name="Ezra D."/>
            <person name="Gonzalez J."/>
            <person name="Henrissat B."/>
            <person name="Kuo A."/>
            <person name="Liang C."/>
            <person name="Lipzen A."/>
            <person name="Lutzoni F."/>
            <person name="Magnuson J."/>
            <person name="Mondo S."/>
            <person name="Nolan M."/>
            <person name="Ohm R."/>
            <person name="Pangilinan J."/>
            <person name="Park H.-J."/>
            <person name="Ramirez L."/>
            <person name="Alfaro M."/>
            <person name="Sun H."/>
            <person name="Tritt A."/>
            <person name="Yoshinaga Y."/>
            <person name="Zwiers L.-H."/>
            <person name="Turgeon B."/>
            <person name="Goodwin S."/>
            <person name="Spatafora J."/>
            <person name="Crous P."/>
            <person name="Grigoriev I."/>
        </authorList>
    </citation>
    <scope>NUCLEOTIDE SEQUENCE</scope>
    <source>
        <strain evidence="1">ATCC 200398</strain>
    </source>
</reference>
<accession>A0ACB6QTW6</accession>
<dbReference type="EMBL" id="MU003511">
    <property type="protein sequence ID" value="KAF2469611.1"/>
    <property type="molecule type" value="Genomic_DNA"/>
</dbReference>
<keyword evidence="2" id="KW-1185">Reference proteome</keyword>
<protein>
    <submittedName>
        <fullName evidence="1">Uncharacterized protein</fullName>
    </submittedName>
</protein>
<name>A0ACB6QTW6_9PLEO</name>
<organism evidence="1 2">
    <name type="scientific">Lindgomyces ingoldianus</name>
    <dbReference type="NCBI Taxonomy" id="673940"/>
    <lineage>
        <taxon>Eukaryota</taxon>
        <taxon>Fungi</taxon>
        <taxon>Dikarya</taxon>
        <taxon>Ascomycota</taxon>
        <taxon>Pezizomycotina</taxon>
        <taxon>Dothideomycetes</taxon>
        <taxon>Pleosporomycetidae</taxon>
        <taxon>Pleosporales</taxon>
        <taxon>Lindgomycetaceae</taxon>
        <taxon>Lindgomyces</taxon>
    </lineage>
</organism>
<dbReference type="Proteomes" id="UP000799755">
    <property type="component" value="Unassembled WGS sequence"/>
</dbReference>
<evidence type="ECO:0000313" key="2">
    <source>
        <dbReference type="Proteomes" id="UP000799755"/>
    </source>
</evidence>
<gene>
    <name evidence="1" type="ORF">BDR25DRAFT_304343</name>
</gene>
<proteinExistence type="predicted"/>
<comment type="caution">
    <text evidence="1">The sequence shown here is derived from an EMBL/GenBank/DDBJ whole genome shotgun (WGS) entry which is preliminary data.</text>
</comment>
<sequence length="194" mass="22276">MKNAKIKGLLQVFARILQSLLTASYLGAYRYYTLEPIEKIEHYQEEILRGKLIKALADFRHIKDEELSFVAKAAALSAAAVIGVFSWPTTEKTVWAAKMLWNWSFFMSTFSLVGSAPTRLLRHLPDEDGTEYNEHKIQMALNLFLQSQAQRPSSSGKMERRQISRRMLWVWQCPAMLMSYSWVFCKQEGGTNSG</sequence>